<dbReference type="Proteomes" id="UP001597420">
    <property type="component" value="Unassembled WGS sequence"/>
</dbReference>
<evidence type="ECO:0000313" key="2">
    <source>
        <dbReference type="Proteomes" id="UP001597420"/>
    </source>
</evidence>
<evidence type="ECO:0000313" key="1">
    <source>
        <dbReference type="EMBL" id="MFD1806235.1"/>
    </source>
</evidence>
<reference evidence="2" key="1">
    <citation type="journal article" date="2019" name="Int. J. Syst. Evol. Microbiol.">
        <title>The Global Catalogue of Microorganisms (GCM) 10K type strain sequencing project: providing services to taxonomists for standard genome sequencing and annotation.</title>
        <authorList>
            <consortium name="The Broad Institute Genomics Platform"/>
            <consortium name="The Broad Institute Genome Sequencing Center for Infectious Disease"/>
            <person name="Wu L."/>
            <person name="Ma J."/>
        </authorList>
    </citation>
    <scope>NUCLEOTIDE SEQUENCE [LARGE SCALE GENOMIC DNA]</scope>
    <source>
        <strain evidence="2">CCM 7950</strain>
    </source>
</reference>
<sequence length="81" mass="9648">MEKVEITKEFFNSLIKDRERLDFIECYRVRIIEDKPGENGGFELSHCNGSEYPILVDLVYSSNVREGIDRMIEYQKEVERK</sequence>
<proteinExistence type="predicted"/>
<protein>
    <recommendedName>
        <fullName evidence="3">Phage protein</fullName>
    </recommendedName>
</protein>
<dbReference type="EMBL" id="JBHUFP010000010">
    <property type="protein sequence ID" value="MFD1806235.1"/>
    <property type="molecule type" value="Genomic_DNA"/>
</dbReference>
<gene>
    <name evidence="1" type="ORF">ACFSAV_07625</name>
</gene>
<dbReference type="RefSeq" id="WP_379098110.1">
    <property type="nucleotide sequence ID" value="NZ_JBHUFP010000010.1"/>
</dbReference>
<evidence type="ECO:0008006" key="3">
    <source>
        <dbReference type="Google" id="ProtNLM"/>
    </source>
</evidence>
<keyword evidence="2" id="KW-1185">Reference proteome</keyword>
<comment type="caution">
    <text evidence="1">The sequence shown here is derived from an EMBL/GenBank/DDBJ whole genome shotgun (WGS) entry which is preliminary data.</text>
</comment>
<organism evidence="1 2">
    <name type="scientific">Pasteurella oralis</name>
    <dbReference type="NCBI Taxonomy" id="1071947"/>
    <lineage>
        <taxon>Bacteria</taxon>
        <taxon>Pseudomonadati</taxon>
        <taxon>Pseudomonadota</taxon>
        <taxon>Gammaproteobacteria</taxon>
        <taxon>Pasteurellales</taxon>
        <taxon>Pasteurellaceae</taxon>
        <taxon>Pasteurella</taxon>
    </lineage>
</organism>
<accession>A0ABW4NVN7</accession>
<name>A0ABW4NVN7_9PAST</name>